<dbReference type="GO" id="GO:0005524">
    <property type="term" value="F:ATP binding"/>
    <property type="evidence" value="ECO:0007669"/>
    <property type="project" value="UniProtKB-UniRule"/>
</dbReference>
<dbReference type="GO" id="GO:0046872">
    <property type="term" value="F:metal ion binding"/>
    <property type="evidence" value="ECO:0007669"/>
    <property type="project" value="UniProtKB-KW"/>
</dbReference>
<feature type="binding site" evidence="9">
    <location>
        <begin position="238"/>
        <end position="239"/>
    </location>
    <ligand>
        <name>ATP</name>
        <dbReference type="ChEBI" id="CHEBI:30616"/>
    </ligand>
</feature>
<feature type="binding site" evidence="9">
    <location>
        <position position="136"/>
    </location>
    <ligand>
        <name>substrate</name>
    </ligand>
</feature>
<dbReference type="EMBL" id="CP017781">
    <property type="protein sequence ID" value="AOZ70798.1"/>
    <property type="molecule type" value="Genomic_DNA"/>
</dbReference>
<evidence type="ECO:0000259" key="10">
    <source>
        <dbReference type="Pfam" id="PF00294"/>
    </source>
</evidence>
<dbReference type="GO" id="GO:0005829">
    <property type="term" value="C:cytosol"/>
    <property type="evidence" value="ECO:0007669"/>
    <property type="project" value="TreeGrafter"/>
</dbReference>
<dbReference type="PANTHER" id="PTHR10584">
    <property type="entry name" value="SUGAR KINASE"/>
    <property type="match status" value="1"/>
</dbReference>
<feature type="domain" description="Carbohydrate kinase PfkB" evidence="10">
    <location>
        <begin position="7"/>
        <end position="281"/>
    </location>
</feature>
<dbReference type="STRING" id="1850250.LPB142_01040"/>
<feature type="active site" description="Proton acceptor" evidence="9">
    <location>
        <position position="239"/>
    </location>
</feature>
<dbReference type="AlphaFoldDB" id="A0A1D9MGA7"/>
<comment type="activity regulation">
    <text evidence="9">Activated by a monovalent cation that binds near, but not in, the active site. The most likely occupant of the site in vivo is potassium. Ion binding induces a conformational change that may alter substrate affinity.</text>
</comment>
<keyword evidence="5 9" id="KW-0067">ATP-binding</keyword>
<evidence type="ECO:0000313" key="12">
    <source>
        <dbReference type="Proteomes" id="UP000176562"/>
    </source>
</evidence>
<dbReference type="InterPro" id="IPR029056">
    <property type="entry name" value="Ribokinase-like"/>
</dbReference>
<feature type="binding site" evidence="9">
    <location>
        <begin position="38"/>
        <end position="42"/>
    </location>
    <ligand>
        <name>substrate</name>
    </ligand>
</feature>
<evidence type="ECO:0000256" key="7">
    <source>
        <dbReference type="ARBA" id="ARBA00022958"/>
    </source>
</evidence>
<dbReference type="CDD" id="cd01174">
    <property type="entry name" value="ribokinase"/>
    <property type="match status" value="1"/>
</dbReference>
<feature type="binding site" evidence="9">
    <location>
        <position position="272"/>
    </location>
    <ligand>
        <name>K(+)</name>
        <dbReference type="ChEBI" id="CHEBI:29103"/>
    </ligand>
</feature>
<name>A0A1D9MGA7_9RHOB</name>
<dbReference type="GO" id="GO:0019303">
    <property type="term" value="P:D-ribose catabolic process"/>
    <property type="evidence" value="ECO:0007669"/>
    <property type="project" value="UniProtKB-UniRule"/>
</dbReference>
<dbReference type="EC" id="2.7.1.15" evidence="9"/>
<feature type="binding site" evidence="9">
    <location>
        <begin position="205"/>
        <end position="210"/>
    </location>
    <ligand>
        <name>ATP</name>
        <dbReference type="ChEBI" id="CHEBI:30616"/>
    </ligand>
</feature>
<gene>
    <name evidence="9" type="primary">rbsK</name>
    <name evidence="11" type="ORF">LPB142_01040</name>
</gene>
<dbReference type="PANTHER" id="PTHR10584:SF166">
    <property type="entry name" value="RIBOKINASE"/>
    <property type="match status" value="1"/>
</dbReference>
<organism evidence="11 12">
    <name type="scientific">Rhodobacter xanthinilyticus</name>
    <dbReference type="NCBI Taxonomy" id="1850250"/>
    <lineage>
        <taxon>Bacteria</taxon>
        <taxon>Pseudomonadati</taxon>
        <taxon>Pseudomonadota</taxon>
        <taxon>Alphaproteobacteria</taxon>
        <taxon>Rhodobacterales</taxon>
        <taxon>Rhodobacter group</taxon>
        <taxon>Rhodobacter</taxon>
    </lineage>
</organism>
<evidence type="ECO:0000256" key="9">
    <source>
        <dbReference type="HAMAP-Rule" id="MF_01987"/>
    </source>
</evidence>
<keyword evidence="12" id="KW-1185">Reference proteome</keyword>
<sequence length="295" mass="29623">MTIYNLGSINADHLYRLDHLPRPGETLAALSYARGLGGKGANQSVAAARAGGAVRHIGALGADGAWMRARLVAAGVECSAVAEVAGASGHAIITVDAAGENAIVLHPGANRVITGETVRAALAGAGPGDWLIVQNETSAQIEAGQIALEQGLKLIYSAAPFEAGAARAMLPFTWLLILNEIEAEQLCAALGVGLGDLPVPHVLVTLGARGAVWHDLGAGAEVRVPAFAVAARDTTGAGDTFAGYLVAGLAEGRAPAAAMRLAAAAAAVKVTRAGTADAIPAREEVEAFLAAQPSA</sequence>
<dbReference type="KEGG" id="rhp:LPB142_01040"/>
<comment type="cofactor">
    <cofactor evidence="9">
        <name>Mg(2+)</name>
        <dbReference type="ChEBI" id="CHEBI:18420"/>
    </cofactor>
    <text evidence="9">Requires a divalent cation, most likely magnesium in vivo, as an electrophilic catalyst to aid phosphoryl group transfer. It is the chelate of the metal and the nucleotide that is the actual substrate.</text>
</comment>
<feature type="binding site" evidence="9">
    <location>
        <position position="239"/>
    </location>
    <ligand>
        <name>substrate</name>
    </ligand>
</feature>
<reference evidence="11 12" key="1">
    <citation type="submission" date="2016-10" db="EMBL/GenBank/DDBJ databases">
        <title>Rhodobacter sp. LPB0142, isolated from sea water.</title>
        <authorList>
            <person name="Kim E."/>
            <person name="Yi H."/>
        </authorList>
    </citation>
    <scope>NUCLEOTIDE SEQUENCE [LARGE SCALE GENOMIC DNA]</scope>
    <source>
        <strain evidence="11 12">LPB0142</strain>
    </source>
</reference>
<comment type="catalytic activity">
    <reaction evidence="9">
        <text>D-ribose + ATP = D-ribose 5-phosphate + ADP + H(+)</text>
        <dbReference type="Rhea" id="RHEA:13697"/>
        <dbReference type="ChEBI" id="CHEBI:15378"/>
        <dbReference type="ChEBI" id="CHEBI:30616"/>
        <dbReference type="ChEBI" id="CHEBI:47013"/>
        <dbReference type="ChEBI" id="CHEBI:78346"/>
        <dbReference type="ChEBI" id="CHEBI:456216"/>
        <dbReference type="EC" id="2.7.1.15"/>
    </reaction>
</comment>
<comment type="similarity">
    <text evidence="9">Belongs to the carbohydrate kinase PfkB family. Ribokinase subfamily.</text>
</comment>
<dbReference type="InterPro" id="IPR011877">
    <property type="entry name" value="Ribokinase"/>
</dbReference>
<dbReference type="HAMAP" id="MF_01987">
    <property type="entry name" value="Ribokinase"/>
    <property type="match status" value="1"/>
</dbReference>
<comment type="function">
    <text evidence="9">Catalyzes the phosphorylation of ribose at O-5 in a reaction requiring ATP and magnesium. The resulting D-ribose-5-phosphate can then be used either for sythesis of nucleotides, histidine, and tryptophan, or as a component of the pentose phosphate pathway.</text>
</comment>
<keyword evidence="9" id="KW-0963">Cytoplasm</keyword>
<dbReference type="SUPFAM" id="SSF53613">
    <property type="entry name" value="Ribokinase-like"/>
    <property type="match status" value="1"/>
</dbReference>
<dbReference type="Gene3D" id="3.40.1190.20">
    <property type="match status" value="1"/>
</dbReference>
<dbReference type="InterPro" id="IPR002139">
    <property type="entry name" value="Ribo/fructo_kinase"/>
</dbReference>
<dbReference type="GO" id="GO:0004747">
    <property type="term" value="F:ribokinase activity"/>
    <property type="evidence" value="ECO:0007669"/>
    <property type="project" value="UniProtKB-UniRule"/>
</dbReference>
<dbReference type="Pfam" id="PF00294">
    <property type="entry name" value="PfkB"/>
    <property type="match status" value="1"/>
</dbReference>
<comment type="subunit">
    <text evidence="9">Homodimer.</text>
</comment>
<evidence type="ECO:0000256" key="2">
    <source>
        <dbReference type="ARBA" id="ARBA00022723"/>
    </source>
</evidence>
<evidence type="ECO:0000256" key="5">
    <source>
        <dbReference type="ARBA" id="ARBA00022840"/>
    </source>
</evidence>
<feature type="binding site" evidence="9">
    <location>
        <position position="233"/>
    </location>
    <ligand>
        <name>K(+)</name>
        <dbReference type="ChEBI" id="CHEBI:29103"/>
    </ligand>
</feature>
<evidence type="ECO:0000313" key="11">
    <source>
        <dbReference type="EMBL" id="AOZ70798.1"/>
    </source>
</evidence>
<comment type="caution">
    <text evidence="9">Lacks conserved residue(s) required for the propagation of feature annotation.</text>
</comment>
<feature type="binding site" evidence="9">
    <location>
        <position position="179"/>
    </location>
    <ligand>
        <name>ATP</name>
        <dbReference type="ChEBI" id="CHEBI:30616"/>
    </ligand>
</feature>
<dbReference type="PRINTS" id="PR00990">
    <property type="entry name" value="RIBOKINASE"/>
</dbReference>
<feature type="binding site" evidence="9">
    <location>
        <position position="235"/>
    </location>
    <ligand>
        <name>K(+)</name>
        <dbReference type="ChEBI" id="CHEBI:29103"/>
    </ligand>
</feature>
<keyword evidence="2 9" id="KW-0479">Metal-binding</keyword>
<proteinExistence type="inferred from homology"/>
<keyword evidence="1 9" id="KW-0808">Transferase</keyword>
<accession>A0A1D9MGA7</accession>
<keyword evidence="7 9" id="KW-0630">Potassium</keyword>
<keyword evidence="3 9" id="KW-0547">Nucleotide-binding</keyword>
<protein>
    <recommendedName>
        <fullName evidence="9">Ribokinase</fullName>
        <shortName evidence="9">RK</shortName>
        <ecNumber evidence="9">2.7.1.15</ecNumber>
    </recommendedName>
</protein>
<evidence type="ECO:0000256" key="3">
    <source>
        <dbReference type="ARBA" id="ARBA00022741"/>
    </source>
</evidence>
<keyword evidence="8 9" id="KW-0119">Carbohydrate metabolism</keyword>
<comment type="subcellular location">
    <subcellularLocation>
        <location evidence="9">Cytoplasm</location>
    </subcellularLocation>
</comment>
<feature type="binding site" evidence="9">
    <location>
        <position position="274"/>
    </location>
    <ligand>
        <name>K(+)</name>
        <dbReference type="ChEBI" id="CHEBI:29103"/>
    </ligand>
</feature>
<feature type="binding site" evidence="9">
    <location>
        <position position="269"/>
    </location>
    <ligand>
        <name>K(+)</name>
        <dbReference type="ChEBI" id="CHEBI:29103"/>
    </ligand>
</feature>
<dbReference type="InterPro" id="IPR011611">
    <property type="entry name" value="PfkB_dom"/>
</dbReference>
<evidence type="ECO:0000256" key="4">
    <source>
        <dbReference type="ARBA" id="ARBA00022777"/>
    </source>
</evidence>
<feature type="binding site" evidence="9">
    <location>
        <begin position="10"/>
        <end position="12"/>
    </location>
    <ligand>
        <name>substrate</name>
    </ligand>
</feature>
<dbReference type="UniPathway" id="UPA00916">
    <property type="reaction ID" value="UER00889"/>
</dbReference>
<comment type="pathway">
    <text evidence="9">Carbohydrate metabolism; D-ribose degradation; D-ribose 5-phosphate from beta-D-ribopyranose: step 2/2.</text>
</comment>
<evidence type="ECO:0000256" key="8">
    <source>
        <dbReference type="ARBA" id="ARBA00023277"/>
    </source>
</evidence>
<evidence type="ECO:0000256" key="6">
    <source>
        <dbReference type="ARBA" id="ARBA00022842"/>
    </source>
</evidence>
<keyword evidence="6 9" id="KW-0460">Magnesium</keyword>
<evidence type="ECO:0000256" key="1">
    <source>
        <dbReference type="ARBA" id="ARBA00022679"/>
    </source>
</evidence>
<keyword evidence="4 9" id="KW-0418">Kinase</keyword>
<dbReference type="RefSeq" id="WP_071167072.1">
    <property type="nucleotide sequence ID" value="NZ_CP017781.1"/>
</dbReference>
<dbReference type="Proteomes" id="UP000176562">
    <property type="component" value="Chromosome"/>
</dbReference>